<keyword evidence="1" id="KW-0812">Transmembrane</keyword>
<sequence>MSTPRPGSVAGWFAPVLPEARVAVLRRVLYVFVLLDMHLIVRDPIPLSHHPDLYRPLIFAEVLHLPPPSLPLAWGLYAVLVAGCVAGLTGRAPRSTGWVVAAAFTWWVAIGFSYGKVDHDHLALVVALWVLPTVGAVPGGWSSGRRSAQAGWALKVVQIAVIGTYFLSALTKISNDPRGWSLTGWPESYILLWAVVRRPHGLGQLLIPYPGVLHVMQWFSILAELGSVVVLWLRGRALLCAALFWMGFHVFTVAMLYIHFAPTVVCWLAFAPLERLAPWWRARHPPLEPPVPIPARAESASR</sequence>
<evidence type="ECO:0000313" key="2">
    <source>
        <dbReference type="EMBL" id="MBB3327952.1"/>
    </source>
</evidence>
<accession>A0A7W5P7Z9</accession>
<comment type="caution">
    <text evidence="2">The sequence shown here is derived from an EMBL/GenBank/DDBJ whole genome shotgun (WGS) entry which is preliminary data.</text>
</comment>
<proteinExistence type="predicted"/>
<evidence type="ECO:0008006" key="4">
    <source>
        <dbReference type="Google" id="ProtNLM"/>
    </source>
</evidence>
<evidence type="ECO:0000313" key="3">
    <source>
        <dbReference type="Proteomes" id="UP000565572"/>
    </source>
</evidence>
<feature type="transmembrane region" description="Helical" evidence="1">
    <location>
        <begin position="215"/>
        <end position="233"/>
    </location>
</feature>
<feature type="transmembrane region" description="Helical" evidence="1">
    <location>
        <begin position="72"/>
        <end position="90"/>
    </location>
</feature>
<gene>
    <name evidence="2" type="ORF">FHX39_002896</name>
</gene>
<name>A0A7W5P7Z9_9ACTN</name>
<dbReference type="EMBL" id="JACHZG010000001">
    <property type="protein sequence ID" value="MBB3327952.1"/>
    <property type="molecule type" value="Genomic_DNA"/>
</dbReference>
<keyword evidence="3" id="KW-1185">Reference proteome</keyword>
<keyword evidence="1" id="KW-1133">Transmembrane helix</keyword>
<protein>
    <recommendedName>
        <fullName evidence="4">Vitamin K-dependent gamma-carboxylase</fullName>
    </recommendedName>
</protein>
<evidence type="ECO:0000256" key="1">
    <source>
        <dbReference type="SAM" id="Phobius"/>
    </source>
</evidence>
<feature type="transmembrane region" description="Helical" evidence="1">
    <location>
        <begin position="121"/>
        <end position="140"/>
    </location>
</feature>
<keyword evidence="1" id="KW-0472">Membrane</keyword>
<organism evidence="2 3">
    <name type="scientific">Microlunatus antarcticus</name>
    <dbReference type="NCBI Taxonomy" id="53388"/>
    <lineage>
        <taxon>Bacteria</taxon>
        <taxon>Bacillati</taxon>
        <taxon>Actinomycetota</taxon>
        <taxon>Actinomycetes</taxon>
        <taxon>Propionibacteriales</taxon>
        <taxon>Propionibacteriaceae</taxon>
        <taxon>Microlunatus</taxon>
    </lineage>
</organism>
<dbReference type="AlphaFoldDB" id="A0A7W5P7Z9"/>
<dbReference type="RefSeq" id="WP_183339512.1">
    <property type="nucleotide sequence ID" value="NZ_JACHZG010000001.1"/>
</dbReference>
<feature type="transmembrane region" description="Helical" evidence="1">
    <location>
        <begin position="245"/>
        <end position="270"/>
    </location>
</feature>
<reference evidence="2 3" key="1">
    <citation type="submission" date="2020-08" db="EMBL/GenBank/DDBJ databases">
        <title>Sequencing the genomes of 1000 actinobacteria strains.</title>
        <authorList>
            <person name="Klenk H.-P."/>
        </authorList>
    </citation>
    <scope>NUCLEOTIDE SEQUENCE [LARGE SCALE GENOMIC DNA]</scope>
    <source>
        <strain evidence="2 3">DSM 11053</strain>
    </source>
</reference>
<dbReference type="Proteomes" id="UP000565572">
    <property type="component" value="Unassembled WGS sequence"/>
</dbReference>
<feature type="transmembrane region" description="Helical" evidence="1">
    <location>
        <begin position="97"/>
        <end position="115"/>
    </location>
</feature>
<feature type="transmembrane region" description="Helical" evidence="1">
    <location>
        <begin position="152"/>
        <end position="171"/>
    </location>
</feature>